<feature type="transmembrane region" description="Helical" evidence="6">
    <location>
        <begin position="410"/>
        <end position="429"/>
    </location>
</feature>
<comment type="subcellular location">
    <subcellularLocation>
        <location evidence="1">Cell membrane</location>
        <topology evidence="1">Multi-pass membrane protein</topology>
    </subcellularLocation>
</comment>
<proteinExistence type="predicted"/>
<dbReference type="SUPFAM" id="SSF103473">
    <property type="entry name" value="MFS general substrate transporter"/>
    <property type="match status" value="1"/>
</dbReference>
<feature type="transmembrane region" description="Helical" evidence="6">
    <location>
        <begin position="287"/>
        <end position="307"/>
    </location>
</feature>
<feature type="transmembrane region" description="Helical" evidence="6">
    <location>
        <begin position="174"/>
        <end position="192"/>
    </location>
</feature>
<keyword evidence="4 6" id="KW-1133">Transmembrane helix</keyword>
<feature type="transmembrane region" description="Helical" evidence="6">
    <location>
        <begin position="113"/>
        <end position="133"/>
    </location>
</feature>
<dbReference type="PANTHER" id="PTHR23508:SF10">
    <property type="entry name" value="CARBOXYLIC ACID TRANSPORTER PROTEIN HOMOLOG"/>
    <property type="match status" value="1"/>
</dbReference>
<dbReference type="AlphaFoldDB" id="A0A9X4L277"/>
<keyword evidence="5 6" id="KW-0472">Membrane</keyword>
<dbReference type="Gene3D" id="1.20.1250.20">
    <property type="entry name" value="MFS general substrate transporter like domains"/>
    <property type="match status" value="1"/>
</dbReference>
<feature type="transmembrane region" description="Helical" evidence="6">
    <location>
        <begin position="379"/>
        <end position="404"/>
    </location>
</feature>
<evidence type="ECO:0000256" key="1">
    <source>
        <dbReference type="ARBA" id="ARBA00004651"/>
    </source>
</evidence>
<gene>
    <name evidence="8" type="ORF">M4L89_04260</name>
</gene>
<feature type="transmembrane region" description="Helical" evidence="6">
    <location>
        <begin position="255"/>
        <end position="275"/>
    </location>
</feature>
<keyword evidence="9" id="KW-1185">Reference proteome</keyword>
<dbReference type="GO" id="GO:0005886">
    <property type="term" value="C:plasma membrane"/>
    <property type="evidence" value="ECO:0007669"/>
    <property type="project" value="UniProtKB-SubCell"/>
</dbReference>
<feature type="transmembrane region" description="Helical" evidence="6">
    <location>
        <begin position="343"/>
        <end position="367"/>
    </location>
</feature>
<evidence type="ECO:0000256" key="4">
    <source>
        <dbReference type="ARBA" id="ARBA00022989"/>
    </source>
</evidence>
<dbReference type="InterPro" id="IPR036259">
    <property type="entry name" value="MFS_trans_sf"/>
</dbReference>
<dbReference type="Pfam" id="PF07690">
    <property type="entry name" value="MFS_1"/>
    <property type="match status" value="1"/>
</dbReference>
<evidence type="ECO:0000313" key="8">
    <source>
        <dbReference type="EMBL" id="MDG0845430.1"/>
    </source>
</evidence>
<name>A0A9X4L277_9STAP</name>
<dbReference type="PROSITE" id="PS50850">
    <property type="entry name" value="MFS"/>
    <property type="match status" value="1"/>
</dbReference>
<feature type="transmembrane region" description="Helical" evidence="6">
    <location>
        <begin position="87"/>
        <end position="107"/>
    </location>
</feature>
<reference evidence="8" key="1">
    <citation type="submission" date="2022-05" db="EMBL/GenBank/DDBJ databases">
        <title>Comparative genomics of Staphylococcus equorum isolates.</title>
        <authorList>
            <person name="Luelf R.H."/>
        </authorList>
    </citation>
    <scope>NUCLEOTIDE SEQUENCE</scope>
    <source>
        <strain evidence="8">TMW 2.2497</strain>
    </source>
</reference>
<sequence>MGEINTTKVVNKSKFNKFHFKLIFWSFFLIIFDGYDLVLYGTAVPMLIEDWGLSEIEAGTLSSYGLFGMMFGAIGFGILADRIGRKNVIAITLVLFSLFTCLCGFAANTTQFGIYRFLAGLGLGGIMPNVIALATDFAPERMKNLVVSIVLCGYSIGGILAPVLGLTLMPIGGWRSIFWVAILPIFALPFLLKQLPETFSYLNRTNRKKEAVNTLRKIDPKLNISMNDTIKDIEVSNTKVPFMDLFKENRALSTILFWLAFFCCLLMIFGLNTWLPNLMMRAGYELNSSLMFLIVLQVGAIVGTLIIGKLCDKFGSKKLLVPLYIAGAISLSLLSLGKDVNIFVIYILIAIAGAATIGSQNLVQAFVSQYFPAYIRSTALGTASGIGRVGGMIGPLMGGFLLTFALPMPMYFIAFAIPGLIAALALYLIPMQHASEEYKKTYQVKDVPKDVPNEVK</sequence>
<dbReference type="RefSeq" id="WP_277582936.1">
    <property type="nucleotide sequence ID" value="NZ_JAMBPY010000002.1"/>
</dbReference>
<feature type="domain" description="Major facilitator superfamily (MFS) profile" evidence="7">
    <location>
        <begin position="22"/>
        <end position="434"/>
    </location>
</feature>
<feature type="transmembrane region" description="Helical" evidence="6">
    <location>
        <begin position="61"/>
        <end position="80"/>
    </location>
</feature>
<dbReference type="EMBL" id="JAMBQA010000002">
    <property type="protein sequence ID" value="MDG0845430.1"/>
    <property type="molecule type" value="Genomic_DNA"/>
</dbReference>
<keyword evidence="3 6" id="KW-0812">Transmembrane</keyword>
<dbReference type="InterPro" id="IPR020846">
    <property type="entry name" value="MFS_dom"/>
</dbReference>
<dbReference type="InterPro" id="IPR011701">
    <property type="entry name" value="MFS"/>
</dbReference>
<protein>
    <submittedName>
        <fullName evidence="8">Aromatic acid/H+ symport family MFS transporter</fullName>
    </submittedName>
</protein>
<dbReference type="PANTHER" id="PTHR23508">
    <property type="entry name" value="CARBOXYLIC ACID TRANSPORTER PROTEIN HOMOLOG"/>
    <property type="match status" value="1"/>
</dbReference>
<evidence type="ECO:0000256" key="5">
    <source>
        <dbReference type="ARBA" id="ARBA00023136"/>
    </source>
</evidence>
<evidence type="ECO:0000256" key="2">
    <source>
        <dbReference type="ARBA" id="ARBA00022448"/>
    </source>
</evidence>
<dbReference type="CDD" id="cd17365">
    <property type="entry name" value="MFS_PcaK_like"/>
    <property type="match status" value="1"/>
</dbReference>
<dbReference type="GO" id="GO:0046943">
    <property type="term" value="F:carboxylic acid transmembrane transporter activity"/>
    <property type="evidence" value="ECO:0007669"/>
    <property type="project" value="TreeGrafter"/>
</dbReference>
<comment type="caution">
    <text evidence="8">The sequence shown here is derived from an EMBL/GenBank/DDBJ whole genome shotgun (WGS) entry which is preliminary data.</text>
</comment>
<feature type="transmembrane region" description="Helical" evidence="6">
    <location>
        <begin position="145"/>
        <end position="168"/>
    </location>
</feature>
<keyword evidence="2" id="KW-0813">Transport</keyword>
<evidence type="ECO:0000259" key="7">
    <source>
        <dbReference type="PROSITE" id="PS50850"/>
    </source>
</evidence>
<accession>A0A9X4L277</accession>
<evidence type="ECO:0000256" key="3">
    <source>
        <dbReference type="ARBA" id="ARBA00022692"/>
    </source>
</evidence>
<dbReference type="Proteomes" id="UP001152422">
    <property type="component" value="Unassembled WGS sequence"/>
</dbReference>
<organism evidence="8 9">
    <name type="scientific">Staphylococcus equorum</name>
    <dbReference type="NCBI Taxonomy" id="246432"/>
    <lineage>
        <taxon>Bacteria</taxon>
        <taxon>Bacillati</taxon>
        <taxon>Bacillota</taxon>
        <taxon>Bacilli</taxon>
        <taxon>Bacillales</taxon>
        <taxon>Staphylococcaceae</taxon>
        <taxon>Staphylococcus</taxon>
    </lineage>
</organism>
<feature type="transmembrane region" description="Helical" evidence="6">
    <location>
        <begin position="319"/>
        <end position="337"/>
    </location>
</feature>
<evidence type="ECO:0000313" key="9">
    <source>
        <dbReference type="Proteomes" id="UP001152422"/>
    </source>
</evidence>
<feature type="transmembrane region" description="Helical" evidence="6">
    <location>
        <begin position="22"/>
        <end position="41"/>
    </location>
</feature>
<evidence type="ECO:0000256" key="6">
    <source>
        <dbReference type="SAM" id="Phobius"/>
    </source>
</evidence>